<keyword evidence="2" id="KW-0833">Ubl conjugation pathway</keyword>
<evidence type="ECO:0000313" key="5">
    <source>
        <dbReference type="WBParaSite" id="nRc.2.0.1.t23418-RA"/>
    </source>
</evidence>
<dbReference type="SUPFAM" id="SSF74788">
    <property type="entry name" value="Cullin repeat-like"/>
    <property type="match status" value="1"/>
</dbReference>
<evidence type="ECO:0000256" key="2">
    <source>
        <dbReference type="ARBA" id="ARBA00022786"/>
    </source>
</evidence>
<comment type="similarity">
    <text evidence="1">Belongs to the cullin family.</text>
</comment>
<evidence type="ECO:0000256" key="1">
    <source>
        <dbReference type="ARBA" id="ARBA00006019"/>
    </source>
</evidence>
<dbReference type="Pfam" id="PF00888">
    <property type="entry name" value="Cullin"/>
    <property type="match status" value="1"/>
</dbReference>
<evidence type="ECO:0000313" key="4">
    <source>
        <dbReference type="Proteomes" id="UP000887565"/>
    </source>
</evidence>
<accession>A0A915JAA7</accession>
<dbReference type="GO" id="GO:0006511">
    <property type="term" value="P:ubiquitin-dependent protein catabolic process"/>
    <property type="evidence" value="ECO:0007669"/>
    <property type="project" value="InterPro"/>
</dbReference>
<dbReference type="InterPro" id="IPR001373">
    <property type="entry name" value="Cullin_N"/>
</dbReference>
<dbReference type="OMA" id="XVISQSR"/>
<dbReference type="PANTHER" id="PTHR11932">
    <property type="entry name" value="CULLIN"/>
    <property type="match status" value="1"/>
</dbReference>
<keyword evidence="4" id="KW-1185">Reference proteome</keyword>
<dbReference type="WBParaSite" id="nRc.2.0.1.t23418-RA">
    <property type="protein sequence ID" value="nRc.2.0.1.t23418-RA"/>
    <property type="gene ID" value="nRc.2.0.1.g23418"/>
</dbReference>
<dbReference type="FunFam" id="1.20.1310.10:FF:000001">
    <property type="entry name" value="Cullin 3"/>
    <property type="match status" value="1"/>
</dbReference>
<feature type="domain" description="Cullin N-terminal" evidence="3">
    <location>
        <begin position="14"/>
        <end position="404"/>
    </location>
</feature>
<dbReference type="Gene3D" id="1.20.1310.10">
    <property type="entry name" value="Cullin Repeats"/>
    <property type="match status" value="3"/>
</dbReference>
<reference evidence="5" key="1">
    <citation type="submission" date="2022-11" db="UniProtKB">
        <authorList>
            <consortium name="WormBaseParasite"/>
        </authorList>
    </citation>
    <scope>IDENTIFICATION</scope>
</reference>
<name>A0A915JAA7_ROMCU</name>
<dbReference type="Proteomes" id="UP000887565">
    <property type="component" value="Unplaced"/>
</dbReference>
<dbReference type="AlphaFoldDB" id="A0A915JAA7"/>
<dbReference type="GO" id="GO:0031625">
    <property type="term" value="F:ubiquitin protein ligase binding"/>
    <property type="evidence" value="ECO:0007669"/>
    <property type="project" value="InterPro"/>
</dbReference>
<dbReference type="InterPro" id="IPR045093">
    <property type="entry name" value="Cullin"/>
</dbReference>
<organism evidence="4 5">
    <name type="scientific">Romanomermis culicivorax</name>
    <name type="common">Nematode worm</name>
    <dbReference type="NCBI Taxonomy" id="13658"/>
    <lineage>
        <taxon>Eukaryota</taxon>
        <taxon>Metazoa</taxon>
        <taxon>Ecdysozoa</taxon>
        <taxon>Nematoda</taxon>
        <taxon>Enoplea</taxon>
        <taxon>Dorylaimia</taxon>
        <taxon>Mermithida</taxon>
        <taxon>Mermithoidea</taxon>
        <taxon>Mermithidae</taxon>
        <taxon>Romanomermis</taxon>
    </lineage>
</organism>
<protein>
    <submittedName>
        <fullName evidence="5">Cullin N-terminal domain-containing protein</fullName>
    </submittedName>
</protein>
<proteinExistence type="inferred from homology"/>
<sequence>MSLRPRPVDFDQIWTPLKNSLLRIMKLECITRTDWDNHFHDVYALCVACPKDHSQQLYDEIKKTLEAHNRVATHNDERLLEAYKDSWLIYNKGAEYVDKLFGYLNNQFIRKQKYTEADINFGGISAEQIRSSMLEIGELALEIWRRLMIAPLEEKLVKLLLDGIKKDRDGLNVQNNVIKSVLTSFVEVEKRLKENMELYQKLFEEKFLEKTSEHYSREAASLLESLTCSEYMQRVLSRIREEDLRSRRFLDPSSYDKVIKVCQTVMVESHIDFLSTVVHSMIRNEQLQDLSNLYTLVKPLSKTQGLDILVREFENHVKTIAIECVINLSNDPVQVPQQFIEGILSIHKRFSGMVHSVFQNDQDFVAALDRLAKYTDHLLRKSSKGLSDTEIEEKGHLFVEIFFFNSQQKS</sequence>
<dbReference type="InterPro" id="IPR016159">
    <property type="entry name" value="Cullin_repeat-like_dom_sf"/>
</dbReference>
<evidence type="ECO:0000259" key="3">
    <source>
        <dbReference type="Pfam" id="PF00888"/>
    </source>
</evidence>